<evidence type="ECO:0000256" key="6">
    <source>
        <dbReference type="SAM" id="Phobius"/>
    </source>
</evidence>
<organism evidence="7 8">
    <name type="scientific">Tateyamaria armeniaca</name>
    <dbReference type="NCBI Taxonomy" id="2518930"/>
    <lineage>
        <taxon>Bacteria</taxon>
        <taxon>Pseudomonadati</taxon>
        <taxon>Pseudomonadota</taxon>
        <taxon>Alphaproteobacteria</taxon>
        <taxon>Rhodobacterales</taxon>
        <taxon>Roseobacteraceae</taxon>
        <taxon>Tateyamaria</taxon>
    </lineage>
</organism>
<feature type="transmembrane region" description="Helical" evidence="6">
    <location>
        <begin position="399"/>
        <end position="423"/>
    </location>
</feature>
<protein>
    <submittedName>
        <fullName evidence="7">MFS transporter</fullName>
    </submittedName>
</protein>
<reference evidence="7 8" key="1">
    <citation type="submission" date="2024-08" db="EMBL/GenBank/DDBJ databases">
        <title>Tateyamaria sp. nov., isolated from marine algae.</title>
        <authorList>
            <person name="Choi B.J."/>
            <person name="Kim J.M."/>
            <person name="Lee J.K."/>
            <person name="Choi D.G."/>
            <person name="Bayburt H."/>
            <person name="Baek J.H."/>
            <person name="Han D.M."/>
            <person name="Jeon C.O."/>
        </authorList>
    </citation>
    <scope>NUCLEOTIDE SEQUENCE [LARGE SCALE GENOMIC DNA]</scope>
    <source>
        <strain evidence="7 8">KMU-156</strain>
    </source>
</reference>
<name>A0ABW8UV39_9RHOB</name>
<sequence length="454" mass="48891">MAEVSLKKRIWGWFFFDWASQPYHTVLLTFIFGPFFVSLASESFLSQGVETELAKANAQAMWSFTLTITGLIIGFGAPFLGAMADTGGRRMPWIIAFSLMLAAGAGGLWFTEPDGSNLTWMLMVFALGFIGAEYALIFINAQLPSLGTEEEIGQISGSAFSFGYAGGVLSLFLILLLFAEQGNGKTLIGLDPFFGLLDAESREGTRFAGPFVAVWFSVFMIPYFLWVREVRPTGTRTSVAAALSRLWNTVRNLPAKRSLFTYLGSSMLYRDALNGLYSFGGTFALLVLDFSVVEVGVFGIIAAIGASVFSYVGGHADKRFGPKPVVITTILVLMGVCFMLVNLSRDSMFGIPLAEGSMAPDIIFYICGVLIGGMGGVMQSASRTLMVRHCDPAAPTESFGLYGLTGRATAFVAPFLIGVATTVTGSTQLGVSPLLALFLLGLIMLRWVNPKGEI</sequence>
<evidence type="ECO:0000256" key="5">
    <source>
        <dbReference type="ARBA" id="ARBA00023136"/>
    </source>
</evidence>
<accession>A0ABW8UV39</accession>
<evidence type="ECO:0000256" key="1">
    <source>
        <dbReference type="ARBA" id="ARBA00004127"/>
    </source>
</evidence>
<evidence type="ECO:0000256" key="4">
    <source>
        <dbReference type="ARBA" id="ARBA00022989"/>
    </source>
</evidence>
<feature type="transmembrane region" description="Helical" evidence="6">
    <location>
        <begin position="362"/>
        <end position="378"/>
    </location>
</feature>
<dbReference type="SUPFAM" id="SSF103473">
    <property type="entry name" value="MFS general substrate transporter"/>
    <property type="match status" value="1"/>
</dbReference>
<dbReference type="InterPro" id="IPR050495">
    <property type="entry name" value="ATG22/LtaA_families"/>
</dbReference>
<feature type="transmembrane region" description="Helical" evidence="6">
    <location>
        <begin position="325"/>
        <end position="342"/>
    </location>
</feature>
<dbReference type="PANTHER" id="PTHR23519:SF1">
    <property type="entry name" value="AUTOPHAGY-RELATED PROTEIN 22"/>
    <property type="match status" value="1"/>
</dbReference>
<dbReference type="EMBL" id="JBHDIY010000002">
    <property type="protein sequence ID" value="MFL4469509.1"/>
    <property type="molecule type" value="Genomic_DNA"/>
</dbReference>
<feature type="transmembrane region" description="Helical" evidence="6">
    <location>
        <begin position="21"/>
        <end position="40"/>
    </location>
</feature>
<dbReference type="RefSeq" id="WP_407591358.1">
    <property type="nucleotide sequence ID" value="NZ_JBHDIY010000002.1"/>
</dbReference>
<feature type="transmembrane region" description="Helical" evidence="6">
    <location>
        <begin position="296"/>
        <end position="313"/>
    </location>
</feature>
<keyword evidence="4 6" id="KW-1133">Transmembrane helix</keyword>
<comment type="caution">
    <text evidence="7">The sequence shown here is derived from an EMBL/GenBank/DDBJ whole genome shotgun (WGS) entry which is preliminary data.</text>
</comment>
<feature type="transmembrane region" description="Helical" evidence="6">
    <location>
        <begin position="159"/>
        <end position="179"/>
    </location>
</feature>
<evidence type="ECO:0000313" key="8">
    <source>
        <dbReference type="Proteomes" id="UP001627408"/>
    </source>
</evidence>
<dbReference type="InterPro" id="IPR024671">
    <property type="entry name" value="Atg22-like"/>
</dbReference>
<gene>
    <name evidence="7" type="ORF">ACERZ8_06360</name>
</gene>
<feature type="transmembrane region" description="Helical" evidence="6">
    <location>
        <begin position="429"/>
        <end position="448"/>
    </location>
</feature>
<feature type="transmembrane region" description="Helical" evidence="6">
    <location>
        <begin position="60"/>
        <end position="81"/>
    </location>
</feature>
<dbReference type="PANTHER" id="PTHR23519">
    <property type="entry name" value="AUTOPHAGY-RELATED PROTEIN 22"/>
    <property type="match status" value="1"/>
</dbReference>
<keyword evidence="8" id="KW-1185">Reference proteome</keyword>
<evidence type="ECO:0000313" key="7">
    <source>
        <dbReference type="EMBL" id="MFL4469509.1"/>
    </source>
</evidence>
<comment type="subcellular location">
    <subcellularLocation>
        <location evidence="1">Endomembrane system</location>
        <topology evidence="1">Multi-pass membrane protein</topology>
    </subcellularLocation>
</comment>
<evidence type="ECO:0000256" key="2">
    <source>
        <dbReference type="ARBA" id="ARBA00022448"/>
    </source>
</evidence>
<feature type="transmembrane region" description="Helical" evidence="6">
    <location>
        <begin position="93"/>
        <end position="111"/>
    </location>
</feature>
<dbReference type="Gene3D" id="1.20.1250.20">
    <property type="entry name" value="MFS general substrate transporter like domains"/>
    <property type="match status" value="1"/>
</dbReference>
<keyword evidence="3 6" id="KW-0812">Transmembrane</keyword>
<keyword evidence="5 6" id="KW-0472">Membrane</keyword>
<dbReference type="InterPro" id="IPR036259">
    <property type="entry name" value="MFS_trans_sf"/>
</dbReference>
<evidence type="ECO:0000256" key="3">
    <source>
        <dbReference type="ARBA" id="ARBA00022692"/>
    </source>
</evidence>
<feature type="transmembrane region" description="Helical" evidence="6">
    <location>
        <begin position="272"/>
        <end position="290"/>
    </location>
</feature>
<keyword evidence="2" id="KW-0813">Transport</keyword>
<feature type="transmembrane region" description="Helical" evidence="6">
    <location>
        <begin position="117"/>
        <end position="139"/>
    </location>
</feature>
<dbReference type="Proteomes" id="UP001627408">
    <property type="component" value="Unassembled WGS sequence"/>
</dbReference>
<feature type="transmembrane region" description="Helical" evidence="6">
    <location>
        <begin position="207"/>
        <end position="226"/>
    </location>
</feature>
<dbReference type="Pfam" id="PF11700">
    <property type="entry name" value="ATG22"/>
    <property type="match status" value="1"/>
</dbReference>
<proteinExistence type="predicted"/>